<dbReference type="EMBL" id="JACYTP010000006">
    <property type="protein sequence ID" value="MBD8513369.1"/>
    <property type="molecule type" value="Genomic_DNA"/>
</dbReference>
<keyword evidence="3" id="KW-0843">Virulence</keyword>
<dbReference type="CDD" id="cd00085">
    <property type="entry name" value="HNHc"/>
    <property type="match status" value="1"/>
</dbReference>
<dbReference type="SUPFAM" id="SSF69318">
    <property type="entry name" value="Integrin alpha N-terminal domain"/>
    <property type="match status" value="1"/>
</dbReference>
<keyword evidence="6" id="KW-0255">Endonuclease</keyword>
<keyword evidence="2" id="KW-0964">Secreted</keyword>
<dbReference type="InterPro" id="IPR031325">
    <property type="entry name" value="RHS_repeat"/>
</dbReference>
<evidence type="ECO:0000313" key="7">
    <source>
        <dbReference type="Proteomes" id="UP000649768"/>
    </source>
</evidence>
<dbReference type="Pfam" id="PF01844">
    <property type="entry name" value="HNH"/>
    <property type="match status" value="1"/>
</dbReference>
<evidence type="ECO:0000256" key="3">
    <source>
        <dbReference type="ARBA" id="ARBA00023026"/>
    </source>
</evidence>
<dbReference type="InterPro" id="IPR002711">
    <property type="entry name" value="HNH"/>
</dbReference>
<dbReference type="Pfam" id="PF05593">
    <property type="entry name" value="RHS_repeat"/>
    <property type="match status" value="1"/>
</dbReference>
<dbReference type="InterPro" id="IPR006530">
    <property type="entry name" value="YD"/>
</dbReference>
<keyword evidence="6" id="KW-0378">Hydrolase</keyword>
<dbReference type="Pfam" id="PF03534">
    <property type="entry name" value="SpvB"/>
    <property type="match status" value="1"/>
</dbReference>
<dbReference type="GO" id="GO:0004519">
    <property type="term" value="F:endonuclease activity"/>
    <property type="evidence" value="ECO:0007669"/>
    <property type="project" value="UniProtKB-KW"/>
</dbReference>
<evidence type="ECO:0000313" key="6">
    <source>
        <dbReference type="EMBL" id="MBD8513369.1"/>
    </source>
</evidence>
<feature type="compositionally biased region" description="Polar residues" evidence="4">
    <location>
        <begin position="2190"/>
        <end position="2207"/>
    </location>
</feature>
<feature type="domain" description="HNH" evidence="5">
    <location>
        <begin position="2368"/>
        <end position="2407"/>
    </location>
</feature>
<comment type="subcellular location">
    <subcellularLocation>
        <location evidence="1">Secreted</location>
    </subcellularLocation>
</comment>
<dbReference type="PANTHER" id="PTHR32305:SF15">
    <property type="entry name" value="PROTEIN RHSA-RELATED"/>
    <property type="match status" value="1"/>
</dbReference>
<accession>A0ABR9BLC7</accession>
<dbReference type="Proteomes" id="UP000649768">
    <property type="component" value="Unassembled WGS sequence"/>
</dbReference>
<dbReference type="InterPro" id="IPR003615">
    <property type="entry name" value="HNH_nuc"/>
</dbReference>
<dbReference type="InterPro" id="IPR050708">
    <property type="entry name" value="T6SS_VgrG/RHS"/>
</dbReference>
<name>A0ABR9BLC7_9GAMM</name>
<dbReference type="PANTHER" id="PTHR32305">
    <property type="match status" value="1"/>
</dbReference>
<dbReference type="InterPro" id="IPR022385">
    <property type="entry name" value="Rhs_assc_core"/>
</dbReference>
<organism evidence="6 7">
    <name type="scientific">Photobacterium arenosum</name>
    <dbReference type="NCBI Taxonomy" id="2774143"/>
    <lineage>
        <taxon>Bacteria</taxon>
        <taxon>Pseudomonadati</taxon>
        <taxon>Pseudomonadota</taxon>
        <taxon>Gammaproteobacteria</taxon>
        <taxon>Vibrionales</taxon>
        <taxon>Vibrionaceae</taxon>
        <taxon>Photobacterium</taxon>
    </lineage>
</organism>
<evidence type="ECO:0000256" key="2">
    <source>
        <dbReference type="ARBA" id="ARBA00022525"/>
    </source>
</evidence>
<proteinExistence type="predicted"/>
<feature type="region of interest" description="Disordered" evidence="4">
    <location>
        <begin position="2179"/>
        <end position="2207"/>
    </location>
</feature>
<feature type="region of interest" description="Disordered" evidence="4">
    <location>
        <begin position="2361"/>
        <end position="2391"/>
    </location>
</feature>
<dbReference type="Gene3D" id="2.180.10.10">
    <property type="entry name" value="RHS repeat-associated core"/>
    <property type="match status" value="2"/>
</dbReference>
<evidence type="ECO:0000259" key="5">
    <source>
        <dbReference type="Pfam" id="PF01844"/>
    </source>
</evidence>
<comment type="caution">
    <text evidence="6">The sequence shown here is derived from an EMBL/GenBank/DDBJ whole genome shotgun (WGS) entry which is preliminary data.</text>
</comment>
<keyword evidence="6" id="KW-0540">Nuclease</keyword>
<dbReference type="InterPro" id="IPR028994">
    <property type="entry name" value="Integrin_alpha_N"/>
</dbReference>
<sequence>MKYGRSHRLMVNFLTIHACFLMVLSLGLAPAEALALTSGHGKSIVLSGEYQTAGGEATYSLPIAVAPGRAGHQPQLSFEYRSNSGNGPLGVGWHLKGLSSVYRCGKNLAIDGAWGGVNLDASDQYCIDGERLVAVNGKPGGDQTEYRTHINDYRKIVSIGKQGSGPQYFKVWTKSGQVFEYGVSGDSRVELPGKSDVYKWSLNKLTDKTRRNAITYTYSEDNAAGTHRLSTVNYVGGSIAINYDSRTDKTFSYLKGSKLNQSYRIKSVVTKNSSGSEFATYKLSYKYSEGTQRSLLDKVEQCVGSTCSTPVAFSWQMKSQPSYQSTKAIFPGDIVEHKFFDAERDGNVEILALSNNRKTVYTNSDAKKKISGWGYFYSNQKDATCHDFAVSDWDGNDIPTFRSFCAWSNQTADRTKPFGSMIAYHYGSGKSKPFFTANIGKVGDWPWASGTKYPLDKNGNGIFKEEVICIGCQYHDFYNDGKNDEYLKDTGGKIELYKNDKLIQKIADDSQIREVIDLNNDGYLDIIVSKKDYIRKVKEQTGLQDRIAQGMAGQDVKIYYFDGVKFQHQKSLSVKYHYRVTESRNTTCGGSDGSACTEHTYAYVPNGLSVADYNADGYLDILYSDLVYLNKGGYISSATVKNNFGKLSPRYIENARNLTNLADVNSDGWPDFVTAKNIKRTNPFAQDKIKVIQEYGVDYSIAYKPASDTSVHTQKKDFKYPVVNTTPGRYLVSDVVKTPRGYAKTTYNYVYEGAKSHREGYGFLGFAKVTETENGDVKTVRVTEFENTDPIKAGKIKSITVFKDGKKVSYSKNDYKSVGKSNVYQVYANRSESVQYDLHNTSLITKREVIARTLDVFGNVTEEKTTLLGTDEHAGNFTQTIKNEYLSVGSLQSHLVYDVSTFSGVTAATLSSFKAGMQKYCGSDGKAYFKPSDFVILIHGDVSTPIVLEKYNSYYRYDGSSSSTNAFGVTTYTGNLTAISASAFNKVSPKACGGTFVFKNVNSDSDAELSSSSRTVSQLITEVGDRYWQVGALKSTQTTLQDVKTGLTRTVKNEFDYTSNGLIRSSTTTASDYEAGSTIGLASKFLTKNFSYDSWGNLTKEVVSGTNVAERETVTLYDSAGLFVDRMINALGHETDVSFNRDGVLASSTNPQGRKQSYSYDAFNRLKLETLPGAGNTVSYTYTLNETCPHTTSKTVSCSVTKAAAGSEVVTQYDFAGREIRRLHKAFNGQFVVVDTVWDRNGRKVKITRPQFVLNNAAAPYVTIAYDALNREIKKSEPASNGGRAEFTTVYHGLTTTVTDARGFKHSTVQNLLGHILQKNEPEGASQSYTYYPDGLLRSSTDSAGNSTTVRYDNLGHRRSLDDPDLGKWTYIYNALGELVEKQDANGVTTTVTYDNLGRKTKQVEGGNTSYWVYDTRLTGELSYFEGYGNRTDYYYNAAGLTEEVAVQTGGEKFSTHYFYDKYERVSREVRPNGVDSSALGIVNQLSDKENTLDRLAVEYIYNPQGYMSAVRSPKTYADEAFTSASFREEIKALLTQAKIQAMQYVATAEKYATREAFFNEKAAEYQKKTVNIRNLDASSAGLLGSGYRFKQWCDSQGQCYLRPATWVLLHDDISVPLDITLGEAVYQLETTLAGTSGGKRNYNATVHKFTKADFDKLSLKASDDLILADYDGNGHKDLMSNRDIYAAHADGETREELLFTAEDLAEAARISGQRYKFYTDLASDLTALAERVADLTGLYCDYANQLGGQQVQHAAGSRCAKTQQVGQADHLNAILTQSELAESAGNAAYVYYWQRRDTDAFDHTLAETLGNGLVNTYSHNAATGRPDYIVTHKSDALFNAALPGAKGKGRNVRFLHYKYDNHNNVVYRNDSELGITDSYDYDGLDRVTSNRIVLDTPDLHGPDNPDFAGPFHFSYDKLGNITSKTGVGSYSYSQHNAGSHAVTQANGLTYQYDSAGNMVRASAGSTSTPERVIEWSAFNKPVKISRDNHTVEFVYDANHNRYLKKSSDGKQTVYVGNQYERIIDTKTGQVQHQHYIYADGKLIALNTQFKNAENKLENKQTRYLHYDALNSIDMITDGYGLIVERRSYDTWGNKRSVQWHVSGPQTILQSAITNRGYTGHEHIEEVGLIHMNGRVYDQELGRFLSADPLIQSPYVTGSFNRYTYTWNNPLKYIDPTGFETEESSEAGGDNNSSAAHSNGKYTETMTVTGTRVHDFSGERRGQRKHQFKPIENRFVWGNENFVNQSTEAEKQEAVVALMSVVPVARGASLIARGAAYAAERFANFRRVKQSLNATAKAVEKVDNKVEKAEEKVTQKAGSAGVDRTGKVFTQKTKREIDAENAAQNGGVNRCTNCDTEVVPAQRHRRGVTPPENERHRDHIIPRSKGGDGTLENGQILCRRCNLDKSNN</sequence>
<protein>
    <submittedName>
        <fullName evidence="6">HNH endonuclease</fullName>
    </submittedName>
</protein>
<evidence type="ECO:0000256" key="1">
    <source>
        <dbReference type="ARBA" id="ARBA00004613"/>
    </source>
</evidence>
<reference evidence="6 7" key="1">
    <citation type="submission" date="2020-09" db="EMBL/GenBank/DDBJ databases">
        <title>Photobacterium sp. CAU 1568 isolated from sand of Sido Beach.</title>
        <authorList>
            <person name="Kim W."/>
        </authorList>
    </citation>
    <scope>NUCLEOTIDE SEQUENCE [LARGE SCALE GENOMIC DNA]</scope>
    <source>
        <strain evidence="6 7">CAU 1568</strain>
    </source>
</reference>
<keyword evidence="7" id="KW-1185">Reference proteome</keyword>
<dbReference type="NCBIfam" id="TIGR01643">
    <property type="entry name" value="YD_repeat_2x"/>
    <property type="match status" value="2"/>
</dbReference>
<feature type="compositionally biased region" description="Basic and acidic residues" evidence="4">
    <location>
        <begin position="2372"/>
        <end position="2381"/>
    </location>
</feature>
<dbReference type="RefSeq" id="WP_192016059.1">
    <property type="nucleotide sequence ID" value="NZ_JACYTP010000006.1"/>
</dbReference>
<gene>
    <name evidence="6" type="ORF">IFO68_11850</name>
</gene>
<dbReference type="Gene3D" id="1.10.30.50">
    <property type="match status" value="1"/>
</dbReference>
<dbReference type="NCBIfam" id="TIGR03696">
    <property type="entry name" value="Rhs_assc_core"/>
    <property type="match status" value="1"/>
</dbReference>
<evidence type="ECO:0000256" key="4">
    <source>
        <dbReference type="SAM" id="MobiDB-lite"/>
    </source>
</evidence>
<dbReference type="InterPro" id="IPR003284">
    <property type="entry name" value="Sal_SpvB"/>
</dbReference>